<sequence>MSKSHRKTQPSRLPSFVLIIATAILVIATRLLAPQDAVTSTVSTYDLSQEQLEYEVEWQAPSGTTGKYNFDHYRSAISTFNGFTYAIWTDNDNRPRVAKIKDGEAQVEFLVKNPNYHQREDGHNKFSLGIDKDGYIHVAGDMHHFPKDNIDHLSEPYKSADCMYWVSEKPEDITKFVFLGKDQKRVIPGLGFSSYSFDTDNNGELYFVARQWARTDSHWTPGKISVGIARYNTQTKFWKALGGVAPVPNNDGNKVLFWEDNGVDGTAYQGLTTDIWFDKNNQLHFTASINNDNSYNASLPSSATHVVYAYSDDGGETWRKADGSQISSLPLRVSTANIAHQRHWFANETGVGVTEAGSPIVSWRNIDKGDKNKQSQWRIFNGEWLPIVDMPMTCRGAKAVVDKWDVITTFCGDDIRRMIGYDQEPKEYTVPASLHSVDRRWLRQTGQLRFVADISDNFAIVNLNITPPQQLKLSELEVNKFP</sequence>
<dbReference type="STRING" id="118168.MC7420_6205"/>
<evidence type="ECO:0008006" key="4">
    <source>
        <dbReference type="Google" id="ProtNLM"/>
    </source>
</evidence>
<name>B4VTI1_9CYAN</name>
<keyword evidence="1" id="KW-0472">Membrane</keyword>
<proteinExistence type="predicted"/>
<dbReference type="Proteomes" id="UP000003835">
    <property type="component" value="Unassembled WGS sequence"/>
</dbReference>
<keyword evidence="1" id="KW-1133">Transmembrane helix</keyword>
<dbReference type="EMBL" id="DS989852">
    <property type="protein sequence ID" value="EDX74727.1"/>
    <property type="molecule type" value="Genomic_DNA"/>
</dbReference>
<dbReference type="eggNOG" id="COG4225">
    <property type="taxonomic scope" value="Bacteria"/>
</dbReference>
<protein>
    <recommendedName>
        <fullName evidence="4">BNR/Asp-box repeat domain protein</fullName>
    </recommendedName>
</protein>
<keyword evidence="1" id="KW-0812">Transmembrane</keyword>
<feature type="transmembrane region" description="Helical" evidence="1">
    <location>
        <begin position="12"/>
        <end position="33"/>
    </location>
</feature>
<dbReference type="RefSeq" id="WP_006102060.1">
    <property type="nucleotide sequence ID" value="NZ_DS989852.1"/>
</dbReference>
<dbReference type="AlphaFoldDB" id="B4VTI1"/>
<evidence type="ECO:0000313" key="3">
    <source>
        <dbReference type="Proteomes" id="UP000003835"/>
    </source>
</evidence>
<keyword evidence="3" id="KW-1185">Reference proteome</keyword>
<reference evidence="2 3" key="1">
    <citation type="submission" date="2008-07" db="EMBL/GenBank/DDBJ databases">
        <authorList>
            <person name="Tandeau de Marsac N."/>
            <person name="Ferriera S."/>
            <person name="Johnson J."/>
            <person name="Kravitz S."/>
            <person name="Beeson K."/>
            <person name="Sutton G."/>
            <person name="Rogers Y.-H."/>
            <person name="Friedman R."/>
            <person name="Frazier M."/>
            <person name="Venter J.C."/>
        </authorList>
    </citation>
    <scope>NUCLEOTIDE SEQUENCE [LARGE SCALE GENOMIC DNA]</scope>
    <source>
        <strain evidence="2 3">PCC 7420</strain>
    </source>
</reference>
<accession>B4VTI1</accession>
<evidence type="ECO:0000313" key="2">
    <source>
        <dbReference type="EMBL" id="EDX74727.1"/>
    </source>
</evidence>
<gene>
    <name evidence="2" type="ORF">MC7420_6205</name>
</gene>
<dbReference type="OrthoDB" id="468563at2"/>
<evidence type="ECO:0000256" key="1">
    <source>
        <dbReference type="SAM" id="Phobius"/>
    </source>
</evidence>
<dbReference type="Pfam" id="PF15892">
    <property type="entry name" value="BNR_4"/>
    <property type="match status" value="1"/>
</dbReference>
<organism evidence="2 3">
    <name type="scientific">Coleofasciculus chthonoplastes PCC 7420</name>
    <dbReference type="NCBI Taxonomy" id="118168"/>
    <lineage>
        <taxon>Bacteria</taxon>
        <taxon>Bacillati</taxon>
        <taxon>Cyanobacteriota</taxon>
        <taxon>Cyanophyceae</taxon>
        <taxon>Coleofasciculales</taxon>
        <taxon>Coleofasciculaceae</taxon>
        <taxon>Coleofasciculus</taxon>
    </lineage>
</organism>
<dbReference type="HOGENOM" id="CLU_565861_0_0_3"/>